<comment type="caution">
    <text evidence="2">The sequence shown here is derived from an EMBL/GenBank/DDBJ whole genome shotgun (WGS) entry which is preliminary data.</text>
</comment>
<feature type="compositionally biased region" description="Polar residues" evidence="1">
    <location>
        <begin position="1"/>
        <end position="10"/>
    </location>
</feature>
<keyword evidence="3" id="KW-1185">Reference proteome</keyword>
<dbReference type="AlphaFoldDB" id="A0A4Z2I157"/>
<evidence type="ECO:0000313" key="2">
    <source>
        <dbReference type="EMBL" id="TNN71551.1"/>
    </source>
</evidence>
<feature type="region of interest" description="Disordered" evidence="1">
    <location>
        <begin position="1"/>
        <end position="29"/>
    </location>
</feature>
<gene>
    <name evidence="2" type="ORF">EYF80_018237</name>
</gene>
<evidence type="ECO:0000256" key="1">
    <source>
        <dbReference type="SAM" id="MobiDB-lite"/>
    </source>
</evidence>
<name>A0A4Z2I157_9TELE</name>
<dbReference type="EMBL" id="SRLO01000148">
    <property type="protein sequence ID" value="TNN71551.1"/>
    <property type="molecule type" value="Genomic_DNA"/>
</dbReference>
<proteinExistence type="predicted"/>
<dbReference type="Proteomes" id="UP000314294">
    <property type="component" value="Unassembled WGS sequence"/>
</dbReference>
<sequence length="115" mass="12096">MTHESGSVESSGPRGGSMISTTDSNHEKMTHLTIGTAGYSSCKQDYAMETASSCCSSAEISSAIIVITLGTLVPRRANAPREVGILSLSAAHSHTEDFLQTTWTDSCDGKEKGKV</sequence>
<reference evidence="2 3" key="1">
    <citation type="submission" date="2019-03" db="EMBL/GenBank/DDBJ databases">
        <title>First draft genome of Liparis tanakae, snailfish: a comprehensive survey of snailfish specific genes.</title>
        <authorList>
            <person name="Kim W."/>
            <person name="Song I."/>
            <person name="Jeong J.-H."/>
            <person name="Kim D."/>
            <person name="Kim S."/>
            <person name="Ryu S."/>
            <person name="Song J.Y."/>
            <person name="Lee S.K."/>
        </authorList>
    </citation>
    <scope>NUCLEOTIDE SEQUENCE [LARGE SCALE GENOMIC DNA]</scope>
    <source>
        <tissue evidence="2">Muscle</tissue>
    </source>
</reference>
<accession>A0A4Z2I157</accession>
<evidence type="ECO:0000313" key="3">
    <source>
        <dbReference type="Proteomes" id="UP000314294"/>
    </source>
</evidence>
<protein>
    <submittedName>
        <fullName evidence="2">Uncharacterized protein</fullName>
    </submittedName>
</protein>
<organism evidence="2 3">
    <name type="scientific">Liparis tanakae</name>
    <name type="common">Tanaka's snailfish</name>
    <dbReference type="NCBI Taxonomy" id="230148"/>
    <lineage>
        <taxon>Eukaryota</taxon>
        <taxon>Metazoa</taxon>
        <taxon>Chordata</taxon>
        <taxon>Craniata</taxon>
        <taxon>Vertebrata</taxon>
        <taxon>Euteleostomi</taxon>
        <taxon>Actinopterygii</taxon>
        <taxon>Neopterygii</taxon>
        <taxon>Teleostei</taxon>
        <taxon>Neoteleostei</taxon>
        <taxon>Acanthomorphata</taxon>
        <taxon>Eupercaria</taxon>
        <taxon>Perciformes</taxon>
        <taxon>Cottioidei</taxon>
        <taxon>Cottales</taxon>
        <taxon>Liparidae</taxon>
        <taxon>Liparis</taxon>
    </lineage>
</organism>